<keyword evidence="5" id="KW-1185">Reference proteome</keyword>
<sequence>MKETLTTVYFYIPQQVTLLDLSGVVEVFQEAIGLGFNYQLQYISSQLSVICSSGLELASLTHFSKTNPKENDIVVISGSNTHQIDLNAEDASFFEWLQQVNKNKTTICSICSGAFILAKAGLLDHKECTTHWKLVDKLKKDFPLAQTQNNTLFTQSGTIYTSAGIITGIDLALHIIEQRHDKETAAKIAKELVVYKRRHGNDEQESVYLQNRNHHDEKIHIIQDWIISNLDKTSTIDFLAELVHIGPRNLTRIFKKQTGITIAEYRTKLRIEKAKSLLTNSDYKIEHIAHLCGYKTSKQLRVVLESHLDTLPSAIKNKRS</sequence>
<dbReference type="Pfam" id="PF01965">
    <property type="entry name" value="DJ-1_PfpI"/>
    <property type="match status" value="1"/>
</dbReference>
<comment type="caution">
    <text evidence="4">The sequence shown here is derived from an EMBL/GenBank/DDBJ whole genome shotgun (WGS) entry which is preliminary data.</text>
</comment>
<evidence type="ECO:0000256" key="1">
    <source>
        <dbReference type="ARBA" id="ARBA00023015"/>
    </source>
</evidence>
<dbReference type="InterPro" id="IPR018060">
    <property type="entry name" value="HTH_AraC"/>
</dbReference>
<dbReference type="Proteomes" id="UP001430679">
    <property type="component" value="Unassembled WGS sequence"/>
</dbReference>
<proteinExistence type="predicted"/>
<dbReference type="SMART" id="SM00342">
    <property type="entry name" value="HTH_ARAC"/>
    <property type="match status" value="1"/>
</dbReference>
<dbReference type="InterPro" id="IPR029062">
    <property type="entry name" value="Class_I_gatase-like"/>
</dbReference>
<dbReference type="EMBL" id="JAJJMM010000001">
    <property type="protein sequence ID" value="MCC9064627.1"/>
    <property type="molecule type" value="Genomic_DNA"/>
</dbReference>
<keyword evidence="2" id="KW-0804">Transcription</keyword>
<evidence type="ECO:0000313" key="5">
    <source>
        <dbReference type="Proteomes" id="UP001430679"/>
    </source>
</evidence>
<dbReference type="PANTHER" id="PTHR43130:SF3">
    <property type="entry name" value="HTH-TYPE TRANSCRIPTIONAL REGULATOR RV1931C"/>
    <property type="match status" value="1"/>
</dbReference>
<dbReference type="CDD" id="cd03137">
    <property type="entry name" value="GATase1_AraC_1"/>
    <property type="match status" value="1"/>
</dbReference>
<dbReference type="SUPFAM" id="SSF46689">
    <property type="entry name" value="Homeodomain-like"/>
    <property type="match status" value="2"/>
</dbReference>
<dbReference type="InterPro" id="IPR002818">
    <property type="entry name" value="DJ-1/PfpI"/>
</dbReference>
<dbReference type="SUPFAM" id="SSF52317">
    <property type="entry name" value="Class I glutamine amidotransferase-like"/>
    <property type="match status" value="1"/>
</dbReference>
<accession>A0ABS8MIA0</accession>
<keyword evidence="1" id="KW-0805">Transcription regulation</keyword>
<dbReference type="InterPro" id="IPR052158">
    <property type="entry name" value="INH-QAR"/>
</dbReference>
<dbReference type="PANTHER" id="PTHR43130">
    <property type="entry name" value="ARAC-FAMILY TRANSCRIPTIONAL REGULATOR"/>
    <property type="match status" value="1"/>
</dbReference>
<gene>
    <name evidence="4" type="ORF">LNP81_16600</name>
</gene>
<dbReference type="Pfam" id="PF12833">
    <property type="entry name" value="HTH_18"/>
    <property type="match status" value="1"/>
</dbReference>
<dbReference type="Gene3D" id="3.40.50.880">
    <property type="match status" value="1"/>
</dbReference>
<organism evidence="4 5">
    <name type="scientific">Flavobacterium piscisymbiosum</name>
    <dbReference type="NCBI Taxonomy" id="2893753"/>
    <lineage>
        <taxon>Bacteria</taxon>
        <taxon>Pseudomonadati</taxon>
        <taxon>Bacteroidota</taxon>
        <taxon>Flavobacteriia</taxon>
        <taxon>Flavobacteriales</taxon>
        <taxon>Flavobacteriaceae</taxon>
        <taxon>Flavobacterium</taxon>
    </lineage>
</organism>
<dbReference type="RefSeq" id="WP_230037723.1">
    <property type="nucleotide sequence ID" value="NZ_JAJJMM010000001.1"/>
</dbReference>
<evidence type="ECO:0000313" key="4">
    <source>
        <dbReference type="EMBL" id="MCC9064627.1"/>
    </source>
</evidence>
<protein>
    <submittedName>
        <fullName evidence="4">DJ-1/PfpI family protein</fullName>
    </submittedName>
</protein>
<feature type="domain" description="HTH araC/xylS-type" evidence="3">
    <location>
        <begin position="220"/>
        <end position="318"/>
    </location>
</feature>
<evidence type="ECO:0000256" key="2">
    <source>
        <dbReference type="ARBA" id="ARBA00023163"/>
    </source>
</evidence>
<name>A0ABS8MIA0_9FLAO</name>
<dbReference type="Gene3D" id="1.10.10.60">
    <property type="entry name" value="Homeodomain-like"/>
    <property type="match status" value="2"/>
</dbReference>
<reference evidence="4" key="1">
    <citation type="submission" date="2021-11" db="EMBL/GenBank/DDBJ databases">
        <title>Description of novel Flavobacterium species.</title>
        <authorList>
            <person name="Saticioglu I.B."/>
            <person name="Ay H."/>
            <person name="Altun S."/>
            <person name="Duman M."/>
        </authorList>
    </citation>
    <scope>NUCLEOTIDE SEQUENCE</scope>
    <source>
        <strain evidence="4">F-30</strain>
    </source>
</reference>
<dbReference type="InterPro" id="IPR009057">
    <property type="entry name" value="Homeodomain-like_sf"/>
</dbReference>
<dbReference type="PROSITE" id="PS01124">
    <property type="entry name" value="HTH_ARAC_FAMILY_2"/>
    <property type="match status" value="1"/>
</dbReference>
<evidence type="ECO:0000259" key="3">
    <source>
        <dbReference type="PROSITE" id="PS01124"/>
    </source>
</evidence>